<accession>L8TSG1</accession>
<evidence type="ECO:0000313" key="4">
    <source>
        <dbReference type="Proteomes" id="UP000011189"/>
    </source>
</evidence>
<keyword evidence="4" id="KW-1185">Reference proteome</keyword>
<keyword evidence="1" id="KW-0812">Transmembrane</keyword>
<evidence type="ECO:0000259" key="2">
    <source>
        <dbReference type="Pfam" id="PF25976"/>
    </source>
</evidence>
<dbReference type="InterPro" id="IPR059026">
    <property type="entry name" value="LpqB_N"/>
</dbReference>
<feature type="transmembrane region" description="Helical" evidence="1">
    <location>
        <begin position="12"/>
        <end position="34"/>
    </location>
</feature>
<sequence length="156" mass="16356">MRHDGAAGKPDRILVVLLGVIGVLVAVALAVVFLRGDPKPLDENSPAGVVQRYSAAVIDGDTAAAGTYLTDEARDQCIEKFIGMPRPERVVLVDTNERQESATVTVSIVQSSDGGPFGPSEYESEDSFALVKSGGAWKIAAAPYTLLACTGTPVRP</sequence>
<evidence type="ECO:0000313" key="3">
    <source>
        <dbReference type="EMBL" id="ELT45652.1"/>
    </source>
</evidence>
<comment type="caution">
    <text evidence="3">The sequence shown here is derived from an EMBL/GenBank/DDBJ whole genome shotgun (WGS) entry which is preliminary data.</text>
</comment>
<evidence type="ECO:0000256" key="1">
    <source>
        <dbReference type="SAM" id="Phobius"/>
    </source>
</evidence>
<dbReference type="PATRIC" id="fig|683150.5.peg.852"/>
<keyword evidence="1" id="KW-1133">Transmembrane helix</keyword>
<reference evidence="4" key="1">
    <citation type="journal article" date="2013" name="Genome Announc.">
        <title>Draft Genome Sequence of the 2-Chloro-4-Nitrophenol-Degrading Bacterium Arthrobacter sp. Strain SJCon.</title>
        <authorList>
            <person name="Vikram S."/>
            <person name="Kumar S."/>
            <person name="Vaidya B."/>
            <person name="Pinnaka A.K."/>
            <person name="Raghava G.P."/>
        </authorList>
    </citation>
    <scope>NUCLEOTIDE SEQUENCE [LARGE SCALE GENOMIC DNA]</scope>
    <source>
        <strain evidence="4">SJCon</strain>
    </source>
</reference>
<protein>
    <recommendedName>
        <fullName evidence="2">Lipoprotein LpqB N-terminal domain-containing protein</fullName>
    </recommendedName>
</protein>
<dbReference type="Pfam" id="PF25976">
    <property type="entry name" value="LpqB_N"/>
    <property type="match status" value="1"/>
</dbReference>
<proteinExistence type="predicted"/>
<dbReference type="AlphaFoldDB" id="L8TSG1"/>
<dbReference type="Proteomes" id="UP000011189">
    <property type="component" value="Unassembled WGS sequence"/>
</dbReference>
<feature type="domain" description="Lipoprotein LpqB N-terminal" evidence="2">
    <location>
        <begin position="40"/>
        <end position="147"/>
    </location>
</feature>
<name>L8TSG1_9MICC</name>
<dbReference type="EMBL" id="AOFD01000006">
    <property type="protein sequence ID" value="ELT45652.1"/>
    <property type="molecule type" value="Genomic_DNA"/>
</dbReference>
<keyword evidence="1" id="KW-0472">Membrane</keyword>
<organism evidence="3 4">
    <name type="scientific">Arthrobacter nitrophenolicus</name>
    <dbReference type="NCBI Taxonomy" id="683150"/>
    <lineage>
        <taxon>Bacteria</taxon>
        <taxon>Bacillati</taxon>
        <taxon>Actinomycetota</taxon>
        <taxon>Actinomycetes</taxon>
        <taxon>Micrococcales</taxon>
        <taxon>Micrococcaceae</taxon>
        <taxon>Arthrobacter</taxon>
    </lineage>
</organism>
<gene>
    <name evidence="3" type="ORF">G205_04216</name>
</gene>